<evidence type="ECO:0000256" key="2">
    <source>
        <dbReference type="RuleBase" id="RU362119"/>
    </source>
</evidence>
<protein>
    <submittedName>
        <fullName evidence="5">2',3'-cyclic-nucleotide 2'-phosphodiesterase/5'-or 3'-nucleotidase, 5'-nucleotidase family</fullName>
    </submittedName>
</protein>
<name>A0A1M5JN30_9BACI</name>
<evidence type="ECO:0000259" key="3">
    <source>
        <dbReference type="Pfam" id="PF00149"/>
    </source>
</evidence>
<dbReference type="SUPFAM" id="SSF55816">
    <property type="entry name" value="5'-nucleotidase (syn. UDP-sugar hydrolase), C-terminal domain"/>
    <property type="match status" value="1"/>
</dbReference>
<keyword evidence="2" id="KW-0378">Hydrolase</keyword>
<accession>A0A1M5JN30</accession>
<organism evidence="5 6">
    <name type="scientific">Ornithinibacillus halophilus</name>
    <dbReference type="NCBI Taxonomy" id="930117"/>
    <lineage>
        <taxon>Bacteria</taxon>
        <taxon>Bacillati</taxon>
        <taxon>Bacillota</taxon>
        <taxon>Bacilli</taxon>
        <taxon>Bacillales</taxon>
        <taxon>Bacillaceae</taxon>
        <taxon>Ornithinibacillus</taxon>
    </lineage>
</organism>
<evidence type="ECO:0000259" key="4">
    <source>
        <dbReference type="Pfam" id="PF02872"/>
    </source>
</evidence>
<dbReference type="GO" id="GO:0009166">
    <property type="term" value="P:nucleotide catabolic process"/>
    <property type="evidence" value="ECO:0007669"/>
    <property type="project" value="InterPro"/>
</dbReference>
<dbReference type="PANTHER" id="PTHR11575">
    <property type="entry name" value="5'-NUCLEOTIDASE-RELATED"/>
    <property type="match status" value="1"/>
</dbReference>
<dbReference type="EMBL" id="FQVW01000032">
    <property type="protein sequence ID" value="SHG41941.1"/>
    <property type="molecule type" value="Genomic_DNA"/>
</dbReference>
<dbReference type="Pfam" id="PF00149">
    <property type="entry name" value="Metallophos"/>
    <property type="match status" value="1"/>
</dbReference>
<dbReference type="Proteomes" id="UP000183988">
    <property type="component" value="Unassembled WGS sequence"/>
</dbReference>
<dbReference type="RefSeq" id="WP_072891199.1">
    <property type="nucleotide sequence ID" value="NZ_FQVW01000032.1"/>
</dbReference>
<dbReference type="STRING" id="930117.SAMN05216225_103219"/>
<dbReference type="InterPro" id="IPR036907">
    <property type="entry name" value="5'-Nucleotdase_C_sf"/>
</dbReference>
<sequence length="467" mass="53387">MQEKLFFYYTNDLHSNFEQWPKVASFMKSKKANHKKANENYWLIDIGDHVDRVHPIAEAFLGKANVKLLNELEYDVATIGNNEGITLSHDELFHLYDDATFDVVCANLNSTEGRNPDWLQSTKIVQSKNGVKIGFIGLTAPFNDYYHLLNWHVSNPYDVLETYLEQLKQKTDIIVLLSHLGITEDEEIARRYPEIDVIIGGHTHHLLRTGKTVNNTILTAAGKHCTYVGEVILTLDTEKKEIVEKEAYATNIESTNNDTETEQRLDKLQCDAEKALSEVVVHTKEPIEVKWFEETSIMQHLTDTMLQWTKADCALLNAGVLVEEFPVGDITYGDVHRICPHPINPCVVELTGRELMEVVRSSLTHEFTHFKLKGFGFRGKVLGRMLFSGLKVNTDFHEDGQEYVTNISFDKEPINPEQTYTVATADTFTFGRILPEIARSKLKTYFLPEFLRDLLVETLIQNYGRSL</sequence>
<dbReference type="Gene3D" id="3.90.780.10">
    <property type="entry name" value="5'-Nucleotidase, C-terminal domain"/>
    <property type="match status" value="1"/>
</dbReference>
<dbReference type="InterPro" id="IPR006179">
    <property type="entry name" value="5_nucleotidase/apyrase"/>
</dbReference>
<comment type="similarity">
    <text evidence="2">Belongs to the 5'-nucleotidase family.</text>
</comment>
<feature type="domain" description="5'-Nucleotidase C-terminal" evidence="4">
    <location>
        <begin position="288"/>
        <end position="427"/>
    </location>
</feature>
<evidence type="ECO:0000256" key="1">
    <source>
        <dbReference type="ARBA" id="ARBA00022729"/>
    </source>
</evidence>
<dbReference type="InterPro" id="IPR008334">
    <property type="entry name" value="5'-Nucleotdase_C"/>
</dbReference>
<dbReference type="CDD" id="cd00845">
    <property type="entry name" value="MPP_UshA_N_like"/>
    <property type="match status" value="1"/>
</dbReference>
<evidence type="ECO:0000313" key="5">
    <source>
        <dbReference type="EMBL" id="SHG41941.1"/>
    </source>
</evidence>
<dbReference type="SUPFAM" id="SSF56300">
    <property type="entry name" value="Metallo-dependent phosphatases"/>
    <property type="match status" value="1"/>
</dbReference>
<feature type="domain" description="Calcineurin-like phosphoesterase" evidence="3">
    <location>
        <begin position="9"/>
        <end position="205"/>
    </location>
</feature>
<dbReference type="OrthoDB" id="9793179at2"/>
<dbReference type="Gene3D" id="3.60.21.10">
    <property type="match status" value="1"/>
</dbReference>
<evidence type="ECO:0000313" key="6">
    <source>
        <dbReference type="Proteomes" id="UP000183988"/>
    </source>
</evidence>
<gene>
    <name evidence="5" type="ORF">SAMN05216225_103219</name>
</gene>
<dbReference type="InterPro" id="IPR004843">
    <property type="entry name" value="Calcineurin-like_PHP"/>
</dbReference>
<dbReference type="InterPro" id="IPR029052">
    <property type="entry name" value="Metallo-depent_PP-like"/>
</dbReference>
<keyword evidence="2" id="KW-0547">Nucleotide-binding</keyword>
<keyword evidence="6" id="KW-1185">Reference proteome</keyword>
<dbReference type="InterPro" id="IPR011240">
    <property type="entry name" value="Pesterase_YunD"/>
</dbReference>
<dbReference type="Pfam" id="PF02872">
    <property type="entry name" value="5_nucleotid_C"/>
    <property type="match status" value="1"/>
</dbReference>
<keyword evidence="1" id="KW-0732">Signal</keyword>
<dbReference type="PRINTS" id="PR01607">
    <property type="entry name" value="APYRASEFAMLY"/>
</dbReference>
<dbReference type="PANTHER" id="PTHR11575:SF24">
    <property type="entry name" value="5'-NUCLEOTIDASE"/>
    <property type="match status" value="1"/>
</dbReference>
<dbReference type="GO" id="GO:0000166">
    <property type="term" value="F:nucleotide binding"/>
    <property type="evidence" value="ECO:0007669"/>
    <property type="project" value="UniProtKB-KW"/>
</dbReference>
<dbReference type="GO" id="GO:0016787">
    <property type="term" value="F:hydrolase activity"/>
    <property type="evidence" value="ECO:0007669"/>
    <property type="project" value="UniProtKB-KW"/>
</dbReference>
<reference evidence="5 6" key="1">
    <citation type="submission" date="2016-11" db="EMBL/GenBank/DDBJ databases">
        <authorList>
            <person name="Jaros S."/>
            <person name="Januszkiewicz K."/>
            <person name="Wedrychowicz H."/>
        </authorList>
    </citation>
    <scope>NUCLEOTIDE SEQUENCE [LARGE SCALE GENOMIC DNA]</scope>
    <source>
        <strain evidence="5 6">IBRC-M 10683</strain>
    </source>
</reference>
<proteinExistence type="inferred from homology"/>
<dbReference type="AlphaFoldDB" id="A0A1M5JN30"/>
<dbReference type="PIRSF" id="PIRSF036361">
    <property type="entry name" value="YunD"/>
    <property type="match status" value="1"/>
</dbReference>